<dbReference type="RefSeq" id="XP_001835623.1">
    <property type="nucleotide sequence ID" value="XM_001835571.1"/>
</dbReference>
<dbReference type="GeneID" id="6012158"/>
<feature type="domain" description="NFACT RNA-binding" evidence="3">
    <location>
        <begin position="1"/>
        <end position="112"/>
    </location>
</feature>
<proteinExistence type="inferred from homology"/>
<dbReference type="PANTHER" id="PTHR13049:SF2">
    <property type="entry name" value="COILED-COIL DOMAIN-CONTAINING PROTEIN 25"/>
    <property type="match status" value="1"/>
</dbReference>
<accession>A8NQL5</accession>
<evidence type="ECO:0000313" key="5">
    <source>
        <dbReference type="Proteomes" id="UP000001861"/>
    </source>
</evidence>
<gene>
    <name evidence="4" type="ORF">CC1G_03405</name>
</gene>
<comment type="caution">
    <text evidence="4">The sequence shown here is derived from an EMBL/GenBank/DDBJ whole genome shotgun (WGS) entry which is preliminary data.</text>
</comment>
<name>A8NQL5_COPC7</name>
<evidence type="ECO:0000259" key="3">
    <source>
        <dbReference type="Pfam" id="PF05670"/>
    </source>
</evidence>
<dbReference type="VEuPathDB" id="FungiDB:CC1G_03405"/>
<dbReference type="eggNOG" id="KOG3272">
    <property type="taxonomic scope" value="Eukaryota"/>
</dbReference>
<comment type="similarity">
    <text evidence="1">Belongs to the CCDC25 family.</text>
</comment>
<dbReference type="Pfam" id="PF05670">
    <property type="entry name" value="NFACT-R_1"/>
    <property type="match status" value="1"/>
</dbReference>
<feature type="region of interest" description="Disordered" evidence="2">
    <location>
        <begin position="168"/>
        <end position="210"/>
    </location>
</feature>
<feature type="compositionally biased region" description="Basic and acidic residues" evidence="2">
    <location>
        <begin position="168"/>
        <end position="183"/>
    </location>
</feature>
<keyword evidence="5" id="KW-1185">Reference proteome</keyword>
<organism evidence="4 5">
    <name type="scientific">Coprinopsis cinerea (strain Okayama-7 / 130 / ATCC MYA-4618 / FGSC 9003)</name>
    <name type="common">Inky cap fungus</name>
    <name type="synonym">Hormographiella aspergillata</name>
    <dbReference type="NCBI Taxonomy" id="240176"/>
    <lineage>
        <taxon>Eukaryota</taxon>
        <taxon>Fungi</taxon>
        <taxon>Dikarya</taxon>
        <taxon>Basidiomycota</taxon>
        <taxon>Agaricomycotina</taxon>
        <taxon>Agaricomycetes</taxon>
        <taxon>Agaricomycetidae</taxon>
        <taxon>Agaricales</taxon>
        <taxon>Agaricineae</taxon>
        <taxon>Psathyrellaceae</taxon>
        <taxon>Coprinopsis</taxon>
    </lineage>
</organism>
<dbReference type="InterPro" id="IPR039730">
    <property type="entry name" value="Jlp2/Ccd25"/>
</dbReference>
<dbReference type="InterPro" id="IPR008532">
    <property type="entry name" value="NFACT_RNA-bd"/>
</dbReference>
<dbReference type="AlphaFoldDB" id="A8NQL5"/>
<dbReference type="PANTHER" id="PTHR13049">
    <property type="entry name" value="DUF814-RELATED"/>
    <property type="match status" value="1"/>
</dbReference>
<evidence type="ECO:0000313" key="4">
    <source>
        <dbReference type="EMBL" id="EAU86194.1"/>
    </source>
</evidence>
<dbReference type="InParanoid" id="A8NQL5"/>
<evidence type="ECO:0000256" key="1">
    <source>
        <dbReference type="ARBA" id="ARBA00008998"/>
    </source>
</evidence>
<evidence type="ECO:0000256" key="2">
    <source>
        <dbReference type="SAM" id="MobiDB-lite"/>
    </source>
</evidence>
<sequence>MVLFFSSNATTPATTIYMGKDKVENEELIRYAWPQDVWFHVDKLSSAHVYLRMPEGMTWEAIPQALLIDCGQLVKANSIEGNKKDNITIIYTPADNLKKTGDMAVGQVSFHNDKKVKRIHIATRENAIVNRLNKTKVEKEVDHEQERVDRIKKENAIKRAAAAERQKAERELAKAREAEKAARSYDSLFQVEEDPSEPRKYGRELEEDFM</sequence>
<dbReference type="OMA" id="YHDEKAV"/>
<dbReference type="OrthoDB" id="200398at2759"/>
<protein>
    <submittedName>
        <fullName evidence="4">Cytoplasmic protein</fullName>
    </submittedName>
</protein>
<reference evidence="4 5" key="1">
    <citation type="journal article" date="2010" name="Proc. Natl. Acad. Sci. U.S.A.">
        <title>Insights into evolution of multicellular fungi from the assembled chromosomes of the mushroom Coprinopsis cinerea (Coprinus cinereus).</title>
        <authorList>
            <person name="Stajich J.E."/>
            <person name="Wilke S.K."/>
            <person name="Ahren D."/>
            <person name="Au C.H."/>
            <person name="Birren B.W."/>
            <person name="Borodovsky M."/>
            <person name="Burns C."/>
            <person name="Canback B."/>
            <person name="Casselton L.A."/>
            <person name="Cheng C.K."/>
            <person name="Deng J."/>
            <person name="Dietrich F.S."/>
            <person name="Fargo D.C."/>
            <person name="Farman M.L."/>
            <person name="Gathman A.C."/>
            <person name="Goldberg J."/>
            <person name="Guigo R."/>
            <person name="Hoegger P.J."/>
            <person name="Hooker J.B."/>
            <person name="Huggins A."/>
            <person name="James T.Y."/>
            <person name="Kamada T."/>
            <person name="Kilaru S."/>
            <person name="Kodira C."/>
            <person name="Kues U."/>
            <person name="Kupfer D."/>
            <person name="Kwan H.S."/>
            <person name="Lomsadze A."/>
            <person name="Li W."/>
            <person name="Lilly W.W."/>
            <person name="Ma L.J."/>
            <person name="Mackey A.J."/>
            <person name="Manning G."/>
            <person name="Martin F."/>
            <person name="Muraguchi H."/>
            <person name="Natvig D.O."/>
            <person name="Palmerini H."/>
            <person name="Ramesh M.A."/>
            <person name="Rehmeyer C.J."/>
            <person name="Roe B.A."/>
            <person name="Shenoy N."/>
            <person name="Stanke M."/>
            <person name="Ter-Hovhannisyan V."/>
            <person name="Tunlid A."/>
            <person name="Velagapudi R."/>
            <person name="Vision T.J."/>
            <person name="Zeng Q."/>
            <person name="Zolan M.E."/>
            <person name="Pukkila P.J."/>
        </authorList>
    </citation>
    <scope>NUCLEOTIDE SEQUENCE [LARGE SCALE GENOMIC DNA]</scope>
    <source>
        <strain evidence="5">Okayama-7 / 130 / ATCC MYA-4618 / FGSC 9003</strain>
    </source>
</reference>
<dbReference type="EMBL" id="AACS02000008">
    <property type="protein sequence ID" value="EAU86194.1"/>
    <property type="molecule type" value="Genomic_DNA"/>
</dbReference>
<dbReference type="KEGG" id="cci:CC1G_03405"/>
<dbReference type="Proteomes" id="UP000001861">
    <property type="component" value="Unassembled WGS sequence"/>
</dbReference>